<dbReference type="SUPFAM" id="SSF52540">
    <property type="entry name" value="P-loop containing nucleoside triphosphate hydrolases"/>
    <property type="match status" value="1"/>
</dbReference>
<dbReference type="FunFam" id="3.40.50.300:FF:001025">
    <property type="entry name" value="ATPase family, AAA domain-containing 2B"/>
    <property type="match status" value="1"/>
</dbReference>
<dbReference type="InterPro" id="IPR003959">
    <property type="entry name" value="ATPase_AAA_core"/>
</dbReference>
<dbReference type="Pfam" id="PF16450">
    <property type="entry name" value="Prot_ATP_ID_OB_C"/>
    <property type="match status" value="1"/>
</dbReference>
<name>C6HUF1_9BACT</name>
<dbReference type="InterPro" id="IPR027417">
    <property type="entry name" value="P-loop_NTPase"/>
</dbReference>
<feature type="compositionally biased region" description="Low complexity" evidence="4">
    <location>
        <begin position="12"/>
        <end position="24"/>
    </location>
</feature>
<dbReference type="Gene3D" id="3.40.50.300">
    <property type="entry name" value="P-loop containing nucleotide triphosphate hydrolases"/>
    <property type="match status" value="1"/>
</dbReference>
<keyword evidence="2" id="KW-0067">ATP-binding</keyword>
<keyword evidence="7" id="KW-1185">Reference proteome</keyword>
<evidence type="ECO:0000313" key="6">
    <source>
        <dbReference type="EMBL" id="EES53753.1"/>
    </source>
</evidence>
<dbReference type="Gene3D" id="2.40.50.140">
    <property type="entry name" value="Nucleic acid-binding proteins"/>
    <property type="match status" value="1"/>
</dbReference>
<proteinExistence type="predicted"/>
<dbReference type="AlphaFoldDB" id="C6HUF1"/>
<dbReference type="Gene3D" id="1.10.8.60">
    <property type="match status" value="1"/>
</dbReference>
<protein>
    <submittedName>
        <fullName evidence="6">AAA ATPase, central domain protein</fullName>
    </submittedName>
</protein>
<dbReference type="Proteomes" id="UP000009374">
    <property type="component" value="Unassembled WGS sequence"/>
</dbReference>
<accession>C6HUF1</accession>
<reference evidence="6 7" key="1">
    <citation type="journal article" date="2009" name="Appl. Environ. Microbiol.">
        <title>Community genomic and proteomic analyses of chemoautotrophic iron-oxidizing "Leptospirillum rubarum" (Group II) and "Leptospirillum ferrodiazotrophum" (Group III) bacteria in acid mine drainage biofilms.</title>
        <authorList>
            <person name="Goltsman D.S."/>
            <person name="Denef V.J."/>
            <person name="Singer S.W."/>
            <person name="VerBerkmoes N.C."/>
            <person name="Lefsrud M."/>
            <person name="Mueller R.S."/>
            <person name="Dick G.J."/>
            <person name="Sun C.L."/>
            <person name="Wheeler K.E."/>
            <person name="Zemla A."/>
            <person name="Baker B.J."/>
            <person name="Hauser L."/>
            <person name="Land M."/>
            <person name="Shah M.B."/>
            <person name="Thelen M.P."/>
            <person name="Hettich R.L."/>
            <person name="Banfield J.F."/>
        </authorList>
    </citation>
    <scope>NUCLEOTIDE SEQUENCE [LARGE SCALE GENOMIC DNA]</scope>
</reference>
<dbReference type="Pfam" id="PF17758">
    <property type="entry name" value="Prot_ATP_ID_OB_N"/>
    <property type="match status" value="1"/>
</dbReference>
<dbReference type="InterPro" id="IPR041626">
    <property type="entry name" value="Prot_ATP_ID_OB_N"/>
</dbReference>
<evidence type="ECO:0000256" key="3">
    <source>
        <dbReference type="ARBA" id="ARBA00023054"/>
    </source>
</evidence>
<feature type="domain" description="AAA+ ATPase" evidence="5">
    <location>
        <begin position="262"/>
        <end position="416"/>
    </location>
</feature>
<dbReference type="PANTHER" id="PTHR23077:SF144">
    <property type="entry name" value="PROTEASOME-ASSOCIATED ATPASE"/>
    <property type="match status" value="1"/>
</dbReference>
<dbReference type="InterPro" id="IPR032501">
    <property type="entry name" value="Prot_ATP_ID_OB_2nd"/>
</dbReference>
<sequence length="568" mass="62594">MDKNDPLTRKTPSPSGQPSGGASSTGNTPGSFSEILEGLETLLRNLDGREEDLRLTYRLKKRFLEIENEWQKLSVESARLSEVLEKVTKPAFRIGTCLGRTDDGLAWVSVGGGDYQAAVDPRVDITTLRKGERVRLNEALSVLGTLGPDISGPVVRVSRELPDGRVEVGSDRPDSQLGTVLDRSEALEGQSLSAGDLVRLDSTSRVIVEKVRKREEGYLLAEIPKMGWESIGGQKEAIAEIKKAILNPLLYPESYSRYDFRSPRGFLLYGPPGCGKTLIGKATAREIAQRLSQKKGTDLKGVFFHIKGPEILNMWLGESERIVRELFEEGEKIRAAGDFPVLFIDEAEAILGTRRSGRGFNIHNTIVPMFCALLDGLEGPGGFEMVILATNRPEMIDPAILRPGRIDRKIKVVRPSFDAALEILGIHLGESVPVDFSAGGREALLRTFRDRLFERSDANVVFEVLRRSGARTPIYRSDLSSGAILGSIVQRAKEKALLREIEEGKGGGVTLEDLLWALDNEYEEGDILPPPDAAVDWMGLLDMETNDVVDVRRVRRLSSGARIPRAIE</sequence>
<dbReference type="GO" id="GO:0016887">
    <property type="term" value="F:ATP hydrolysis activity"/>
    <property type="evidence" value="ECO:0007669"/>
    <property type="project" value="InterPro"/>
</dbReference>
<keyword evidence="3" id="KW-0175">Coiled coil</keyword>
<dbReference type="InterPro" id="IPR012340">
    <property type="entry name" value="NA-bd_OB-fold"/>
</dbReference>
<evidence type="ECO:0000256" key="1">
    <source>
        <dbReference type="ARBA" id="ARBA00022741"/>
    </source>
</evidence>
<dbReference type="EMBL" id="GG693855">
    <property type="protein sequence ID" value="EES53753.1"/>
    <property type="molecule type" value="Genomic_DNA"/>
</dbReference>
<dbReference type="GO" id="GO:0005524">
    <property type="term" value="F:ATP binding"/>
    <property type="evidence" value="ECO:0007669"/>
    <property type="project" value="UniProtKB-KW"/>
</dbReference>
<evidence type="ECO:0000256" key="2">
    <source>
        <dbReference type="ARBA" id="ARBA00022840"/>
    </source>
</evidence>
<dbReference type="Pfam" id="PF00004">
    <property type="entry name" value="AAA"/>
    <property type="match status" value="1"/>
</dbReference>
<evidence type="ECO:0000259" key="5">
    <source>
        <dbReference type="SMART" id="SM00382"/>
    </source>
</evidence>
<dbReference type="InterPro" id="IPR050168">
    <property type="entry name" value="AAA_ATPase_domain"/>
</dbReference>
<evidence type="ECO:0000313" key="7">
    <source>
        <dbReference type="Proteomes" id="UP000009374"/>
    </source>
</evidence>
<organism evidence="6 7">
    <name type="scientific">Leptospirillum ferrodiazotrophum</name>
    <dbReference type="NCBI Taxonomy" id="412449"/>
    <lineage>
        <taxon>Bacteria</taxon>
        <taxon>Pseudomonadati</taxon>
        <taxon>Nitrospirota</taxon>
        <taxon>Nitrospiria</taxon>
        <taxon>Nitrospirales</taxon>
        <taxon>Nitrospiraceae</taxon>
        <taxon>Leptospirillum</taxon>
    </lineage>
</organism>
<evidence type="ECO:0000256" key="4">
    <source>
        <dbReference type="SAM" id="MobiDB-lite"/>
    </source>
</evidence>
<dbReference type="SMART" id="SM00382">
    <property type="entry name" value="AAA"/>
    <property type="match status" value="1"/>
</dbReference>
<dbReference type="PANTHER" id="PTHR23077">
    <property type="entry name" value="AAA-FAMILY ATPASE"/>
    <property type="match status" value="1"/>
</dbReference>
<gene>
    <name evidence="6" type="ORF">UBAL3_57480008</name>
</gene>
<keyword evidence="1" id="KW-0547">Nucleotide-binding</keyword>
<dbReference type="InterPro" id="IPR003593">
    <property type="entry name" value="AAA+_ATPase"/>
</dbReference>
<feature type="region of interest" description="Disordered" evidence="4">
    <location>
        <begin position="1"/>
        <end position="31"/>
    </location>
</feature>